<gene>
    <name evidence="5" type="ORF">SAMN05444398_101322</name>
</gene>
<name>A0A1M6X841_9RHOB</name>
<keyword evidence="6" id="KW-1185">Reference proteome</keyword>
<dbReference type="CDD" id="cd14657">
    <property type="entry name" value="Imelysin_IrpA-like"/>
    <property type="match status" value="1"/>
</dbReference>
<evidence type="ECO:0000256" key="3">
    <source>
        <dbReference type="SAM" id="SignalP"/>
    </source>
</evidence>
<dbReference type="Gene3D" id="1.20.1420.20">
    <property type="entry name" value="M75 peptidase, HXXE motif"/>
    <property type="match status" value="1"/>
</dbReference>
<dbReference type="AlphaFoldDB" id="A0A1M6X841"/>
<dbReference type="Pfam" id="PF09375">
    <property type="entry name" value="Peptidase_M75"/>
    <property type="match status" value="1"/>
</dbReference>
<sequence>MKRTMTAIALGMAASPALADKAAVLDTYADIAQAGYEDSLIKAQELKAAVEALLADPSPDTLAAARTAWLESRVPYQQTEAYRFGNAIVDDWEGKVNAWPLDEGLIDYVDATYGGATDENLYAALNVVANPAFTLSGVEIDASEITPALLEDQLHEADAVEANVATGYHAIEFLLWGQDLNGTEPGAGSRVWTDYALDDACTNGNCDRRGEYLQAATDLLISDLEWMAAQWTDDGEARTTLMSNEDAGIVAMLTGMGSLSYGEQAGERMKLGVMLNDPEEEHDCFSDNTHNSHYYDGLGIRNVYMGEYVRIDGSVVSGPSLSELVAEADADVDSALRADLNQTMIELGQIKAAAEAGFSYDQMLARGNAAGEDLIMSAVNALVTQTRSIERAVSALGLDQIGFEGSDSLDNPDAVFQ</sequence>
<dbReference type="RefSeq" id="WP_073031959.1">
    <property type="nucleotide sequence ID" value="NZ_BMLR01000001.1"/>
</dbReference>
<comment type="subcellular location">
    <subcellularLocation>
        <location evidence="1">Cell envelope</location>
    </subcellularLocation>
</comment>
<reference evidence="5 6" key="1">
    <citation type="submission" date="2016-11" db="EMBL/GenBank/DDBJ databases">
        <authorList>
            <person name="Jaros S."/>
            <person name="Januszkiewicz K."/>
            <person name="Wedrychowicz H."/>
        </authorList>
    </citation>
    <scope>NUCLEOTIDE SEQUENCE [LARGE SCALE GENOMIC DNA]</scope>
    <source>
        <strain evidence="5 6">DSM 29589</strain>
    </source>
</reference>
<evidence type="ECO:0000256" key="2">
    <source>
        <dbReference type="ARBA" id="ARBA00022729"/>
    </source>
</evidence>
<dbReference type="OrthoDB" id="9764688at2"/>
<feature type="domain" description="Imelysin-like" evidence="4">
    <location>
        <begin position="32"/>
        <end position="388"/>
    </location>
</feature>
<feature type="signal peptide" evidence="3">
    <location>
        <begin position="1"/>
        <end position="19"/>
    </location>
</feature>
<protein>
    <submittedName>
        <fullName evidence="5">Putative iron-regulated protein</fullName>
    </submittedName>
</protein>
<keyword evidence="2 3" id="KW-0732">Signal</keyword>
<dbReference type="InterPro" id="IPR018976">
    <property type="entry name" value="Imelysin-like"/>
</dbReference>
<dbReference type="GO" id="GO:0030313">
    <property type="term" value="C:cell envelope"/>
    <property type="evidence" value="ECO:0007669"/>
    <property type="project" value="UniProtKB-SubCell"/>
</dbReference>
<dbReference type="InterPro" id="IPR038352">
    <property type="entry name" value="Imelysin_sf"/>
</dbReference>
<evidence type="ECO:0000259" key="4">
    <source>
        <dbReference type="Pfam" id="PF09375"/>
    </source>
</evidence>
<organism evidence="5 6">
    <name type="scientific">Roseovarius pacificus</name>
    <dbReference type="NCBI Taxonomy" id="337701"/>
    <lineage>
        <taxon>Bacteria</taxon>
        <taxon>Pseudomonadati</taxon>
        <taxon>Pseudomonadota</taxon>
        <taxon>Alphaproteobacteria</taxon>
        <taxon>Rhodobacterales</taxon>
        <taxon>Roseobacteraceae</taxon>
        <taxon>Roseovarius</taxon>
    </lineage>
</organism>
<proteinExistence type="predicted"/>
<dbReference type="EMBL" id="FRBR01000001">
    <property type="protein sequence ID" value="SHL02104.1"/>
    <property type="molecule type" value="Genomic_DNA"/>
</dbReference>
<evidence type="ECO:0000313" key="5">
    <source>
        <dbReference type="EMBL" id="SHL02104.1"/>
    </source>
</evidence>
<feature type="chain" id="PRO_5011980095" evidence="3">
    <location>
        <begin position="20"/>
        <end position="417"/>
    </location>
</feature>
<dbReference type="Proteomes" id="UP000183974">
    <property type="component" value="Unassembled WGS sequence"/>
</dbReference>
<dbReference type="STRING" id="337701.SAMN05444398_101322"/>
<evidence type="ECO:0000256" key="1">
    <source>
        <dbReference type="ARBA" id="ARBA00004196"/>
    </source>
</evidence>
<evidence type="ECO:0000313" key="6">
    <source>
        <dbReference type="Proteomes" id="UP000183974"/>
    </source>
</evidence>
<accession>A0A1M6X841</accession>